<dbReference type="Proteomes" id="UP001055811">
    <property type="component" value="Linkage Group LG03"/>
</dbReference>
<evidence type="ECO:0000313" key="2">
    <source>
        <dbReference type="Proteomes" id="UP001055811"/>
    </source>
</evidence>
<name>A0ACB9FA98_CICIN</name>
<proteinExistence type="predicted"/>
<comment type="caution">
    <text evidence="1">The sequence shown here is derived from an EMBL/GenBank/DDBJ whole genome shotgun (WGS) entry which is preliminary data.</text>
</comment>
<protein>
    <submittedName>
        <fullName evidence="1">Uncharacterized protein</fullName>
    </submittedName>
</protein>
<sequence>MILQNQEFGRDTNRLDYFRVSSFDVREHNHVTENASTYGGGRRVRGVVVGLNLEQENGGGDMTREVRVGTFGDNGRRDGGEMAVQSSEKEMGYGSGGVKNGGRLVGKKWWAWMVCGNQL</sequence>
<organism evidence="1 2">
    <name type="scientific">Cichorium intybus</name>
    <name type="common">Chicory</name>
    <dbReference type="NCBI Taxonomy" id="13427"/>
    <lineage>
        <taxon>Eukaryota</taxon>
        <taxon>Viridiplantae</taxon>
        <taxon>Streptophyta</taxon>
        <taxon>Embryophyta</taxon>
        <taxon>Tracheophyta</taxon>
        <taxon>Spermatophyta</taxon>
        <taxon>Magnoliopsida</taxon>
        <taxon>eudicotyledons</taxon>
        <taxon>Gunneridae</taxon>
        <taxon>Pentapetalae</taxon>
        <taxon>asterids</taxon>
        <taxon>campanulids</taxon>
        <taxon>Asterales</taxon>
        <taxon>Asteraceae</taxon>
        <taxon>Cichorioideae</taxon>
        <taxon>Cichorieae</taxon>
        <taxon>Cichoriinae</taxon>
        <taxon>Cichorium</taxon>
    </lineage>
</organism>
<reference evidence="1 2" key="2">
    <citation type="journal article" date="2022" name="Mol. Ecol. Resour.">
        <title>The genomes of chicory, endive, great burdock and yacon provide insights into Asteraceae paleo-polyploidization history and plant inulin production.</title>
        <authorList>
            <person name="Fan W."/>
            <person name="Wang S."/>
            <person name="Wang H."/>
            <person name="Wang A."/>
            <person name="Jiang F."/>
            <person name="Liu H."/>
            <person name="Zhao H."/>
            <person name="Xu D."/>
            <person name="Zhang Y."/>
        </authorList>
    </citation>
    <scope>NUCLEOTIDE SEQUENCE [LARGE SCALE GENOMIC DNA]</scope>
    <source>
        <strain evidence="2">cv. Punajuju</strain>
        <tissue evidence="1">Leaves</tissue>
    </source>
</reference>
<accession>A0ACB9FA98</accession>
<reference evidence="2" key="1">
    <citation type="journal article" date="2022" name="Mol. Ecol. Resour.">
        <title>The genomes of chicory, endive, great burdock and yacon provide insights into Asteraceae palaeo-polyploidization history and plant inulin production.</title>
        <authorList>
            <person name="Fan W."/>
            <person name="Wang S."/>
            <person name="Wang H."/>
            <person name="Wang A."/>
            <person name="Jiang F."/>
            <person name="Liu H."/>
            <person name="Zhao H."/>
            <person name="Xu D."/>
            <person name="Zhang Y."/>
        </authorList>
    </citation>
    <scope>NUCLEOTIDE SEQUENCE [LARGE SCALE GENOMIC DNA]</scope>
    <source>
        <strain evidence="2">cv. Punajuju</strain>
    </source>
</reference>
<dbReference type="EMBL" id="CM042011">
    <property type="protein sequence ID" value="KAI3767886.1"/>
    <property type="molecule type" value="Genomic_DNA"/>
</dbReference>
<keyword evidence="2" id="KW-1185">Reference proteome</keyword>
<evidence type="ECO:0000313" key="1">
    <source>
        <dbReference type="EMBL" id="KAI3767886.1"/>
    </source>
</evidence>
<gene>
    <name evidence="1" type="ORF">L2E82_18315</name>
</gene>